<evidence type="ECO:0000313" key="7">
    <source>
        <dbReference type="EMBL" id="QDG51289.1"/>
    </source>
</evidence>
<dbReference type="PANTHER" id="PTHR38480">
    <property type="entry name" value="SLR0254 PROTEIN"/>
    <property type="match status" value="1"/>
</dbReference>
<protein>
    <submittedName>
        <fullName evidence="7">RDD family protein</fullName>
    </submittedName>
</protein>
<comment type="subcellular location">
    <subcellularLocation>
        <location evidence="1">Membrane</location>
        <topology evidence="1">Multi-pass membrane protein</topology>
    </subcellularLocation>
</comment>
<dbReference type="Proteomes" id="UP000315995">
    <property type="component" value="Chromosome"/>
</dbReference>
<feature type="domain" description="RDD" evidence="6">
    <location>
        <begin position="23"/>
        <end position="144"/>
    </location>
</feature>
<gene>
    <name evidence="7" type="ORF">FIV42_11215</name>
</gene>
<sequence>MQQLDTIQTIETPEGVEFEVHLAGPIPRIMAFGVDVGIRLVVYTIMFIPLAFLDELGMGLFLLLMFVMEWGYPIYFEMYRDGATPGKKMFGLQVANADGTPINWKGSVLRNLLRAADFLPVGYALGIVMMAASGRFQRLGDLAGDTVVCFRQPDDLTGAGELPDVDPVTSGEQLTIEEQKAIVQFAERSKRWNYTRNAELARLLEDLTGTKDGQGAVRHLQGLANWITKGR</sequence>
<organism evidence="7 8">
    <name type="scientific">Persicimonas caeni</name>
    <dbReference type="NCBI Taxonomy" id="2292766"/>
    <lineage>
        <taxon>Bacteria</taxon>
        <taxon>Deltaproteobacteria</taxon>
        <taxon>Bradymonadales</taxon>
        <taxon>Bradymonadaceae</taxon>
        <taxon>Persicimonas</taxon>
    </lineage>
</organism>
<dbReference type="RefSeq" id="WP_141197774.1">
    <property type="nucleotide sequence ID" value="NZ_CP041186.1"/>
</dbReference>
<dbReference type="PANTHER" id="PTHR38480:SF1">
    <property type="entry name" value="SLR0254 PROTEIN"/>
    <property type="match status" value="1"/>
</dbReference>
<dbReference type="Pfam" id="PF06271">
    <property type="entry name" value="RDD"/>
    <property type="match status" value="1"/>
</dbReference>
<keyword evidence="2 5" id="KW-0812">Transmembrane</keyword>
<evidence type="ECO:0000256" key="4">
    <source>
        <dbReference type="ARBA" id="ARBA00023136"/>
    </source>
</evidence>
<accession>A0A4Y6PT22</accession>
<keyword evidence="3 5" id="KW-1133">Transmembrane helix</keyword>
<dbReference type="InterPro" id="IPR010432">
    <property type="entry name" value="RDD"/>
</dbReference>
<keyword evidence="4 5" id="KW-0472">Membrane</keyword>
<evidence type="ECO:0000259" key="6">
    <source>
        <dbReference type="Pfam" id="PF06271"/>
    </source>
</evidence>
<dbReference type="EMBL" id="CP041186">
    <property type="protein sequence ID" value="QDG51289.1"/>
    <property type="molecule type" value="Genomic_DNA"/>
</dbReference>
<evidence type="ECO:0000256" key="5">
    <source>
        <dbReference type="SAM" id="Phobius"/>
    </source>
</evidence>
<keyword evidence="8" id="KW-1185">Reference proteome</keyword>
<evidence type="ECO:0000313" key="8">
    <source>
        <dbReference type="Proteomes" id="UP000315995"/>
    </source>
</evidence>
<dbReference type="AlphaFoldDB" id="A0A4Y6PT22"/>
<dbReference type="OrthoDB" id="9787732at2"/>
<evidence type="ECO:0000256" key="3">
    <source>
        <dbReference type="ARBA" id="ARBA00022989"/>
    </source>
</evidence>
<feature type="transmembrane region" description="Helical" evidence="5">
    <location>
        <begin position="58"/>
        <end position="79"/>
    </location>
</feature>
<evidence type="ECO:0000256" key="1">
    <source>
        <dbReference type="ARBA" id="ARBA00004141"/>
    </source>
</evidence>
<name>A0A4Y6PT22_PERCE</name>
<reference evidence="7 8" key="1">
    <citation type="submission" date="2019-06" db="EMBL/GenBank/DDBJ databases">
        <title>Persicimonas caeni gen. nov., sp. nov., a predatory bacterium isolated from solar saltern.</title>
        <authorList>
            <person name="Wang S."/>
        </authorList>
    </citation>
    <scope>NUCLEOTIDE SEQUENCE [LARGE SCALE GENOMIC DNA]</scope>
    <source>
        <strain evidence="7 8">YN101</strain>
    </source>
</reference>
<dbReference type="GO" id="GO:0016020">
    <property type="term" value="C:membrane"/>
    <property type="evidence" value="ECO:0007669"/>
    <property type="project" value="UniProtKB-SubCell"/>
</dbReference>
<feature type="transmembrane region" description="Helical" evidence="5">
    <location>
        <begin position="29"/>
        <end position="52"/>
    </location>
</feature>
<proteinExistence type="predicted"/>
<evidence type="ECO:0000256" key="2">
    <source>
        <dbReference type="ARBA" id="ARBA00022692"/>
    </source>
</evidence>
<accession>A0A5B8Y3S1</accession>